<gene>
    <name evidence="1" type="ordered locus">GTNG_1622</name>
</gene>
<dbReference type="Pfam" id="PF13289">
    <property type="entry name" value="SIR2_2"/>
    <property type="match status" value="1"/>
</dbReference>
<protein>
    <submittedName>
        <fullName evidence="1">Uncharacterized protein</fullName>
    </submittedName>
</protein>
<dbReference type="EMBL" id="CP000557">
    <property type="protein sequence ID" value="ABO66986.1"/>
    <property type="molecule type" value="Genomic_DNA"/>
</dbReference>
<accession>A4INT2</accession>
<dbReference type="RefSeq" id="WP_011887429.1">
    <property type="nucleotide sequence ID" value="NC_009328.1"/>
</dbReference>
<dbReference type="InterPro" id="IPR029035">
    <property type="entry name" value="DHS-like_NAD/FAD-binding_dom"/>
</dbReference>
<sequence length="500" mass="57639">MSQIIDTLAELAAKQKLVPFMGAGCSASMLPDWDSLVSEMAEQLGLTSITNHLEIAQKYVDTFGRDKFCEFLKSKLEISEFDDEKGYVHLTIMNMGVPVIYTTNQDNVMEKAFEKYGRKYRTIIHLKDFSEAKLSEQLYIKFHGDLNYPESIVFTQEDYQKRMSDPENAFNIRLRADLLAKNLLFIGYSFRDINIQQMFAELQKAFYGELPTSYMIAYRYSNELQSLCNQYGITLIDPMKECPEAKNHIEAFETFLKCMLEEARSKKFEDGMEEFFTPISSIPVKVVSKQEIDLLEQTIKKKPFSIGIELFREICDLSDIPLDYEKRIVKAFIELAKKVKTDEDTDSLNAAIFNLRLKNPLNKLKILAALMATANVRSPKSKYGGDHFFVGMQGVSKSTYIVVAAKAIECVYSWGWKPTPPLSWNVNHWIEKGADFKALPKQIHQYVMYWVDKMRGDCKTVAEHPIKRQQRLRDYPSIDPSVNLTEDETKLLSELINQEL</sequence>
<evidence type="ECO:0000313" key="2">
    <source>
        <dbReference type="Proteomes" id="UP000001578"/>
    </source>
</evidence>
<dbReference type="Proteomes" id="UP000001578">
    <property type="component" value="Chromosome"/>
</dbReference>
<proteinExistence type="predicted"/>
<name>A4INT2_GEOTN</name>
<evidence type="ECO:0000313" key="1">
    <source>
        <dbReference type="EMBL" id="ABO66986.1"/>
    </source>
</evidence>
<reference evidence="1 2" key="1">
    <citation type="journal article" date="2007" name="Proc. Natl. Acad. Sci. U.S.A.">
        <title>Genome and proteome of long-chain alkane degrading Geobacillus thermodenitrificans NG80-2 isolated from a deep-subsurface oil reservoir.</title>
        <authorList>
            <person name="Feng L."/>
            <person name="Wang W."/>
            <person name="Cheng J."/>
            <person name="Ren Y."/>
            <person name="Zhao G."/>
            <person name="Gao C."/>
            <person name="Tang Y."/>
            <person name="Liu X."/>
            <person name="Han W."/>
            <person name="Peng X."/>
            <person name="Liu R."/>
            <person name="Wang L."/>
        </authorList>
    </citation>
    <scope>NUCLEOTIDE SEQUENCE [LARGE SCALE GENOMIC DNA]</scope>
    <source>
        <strain evidence="1 2">NG80-2</strain>
    </source>
</reference>
<dbReference type="eggNOG" id="COG0846">
    <property type="taxonomic scope" value="Bacteria"/>
</dbReference>
<organism evidence="1 2">
    <name type="scientific">Geobacillus thermodenitrificans (strain NG80-2)</name>
    <dbReference type="NCBI Taxonomy" id="420246"/>
    <lineage>
        <taxon>Bacteria</taxon>
        <taxon>Bacillati</taxon>
        <taxon>Bacillota</taxon>
        <taxon>Bacilli</taxon>
        <taxon>Bacillales</taxon>
        <taxon>Anoxybacillaceae</taxon>
        <taxon>Geobacillus</taxon>
    </lineage>
</organism>
<dbReference type="KEGG" id="gtn:GTNG_1622"/>
<dbReference type="HOGENOM" id="CLU_534105_0_0_9"/>
<dbReference type="AlphaFoldDB" id="A4INT2"/>
<dbReference type="SUPFAM" id="SSF52467">
    <property type="entry name" value="DHS-like NAD/FAD-binding domain"/>
    <property type="match status" value="1"/>
</dbReference>